<evidence type="ECO:0000313" key="1">
    <source>
        <dbReference type="EMBL" id="HIU63833.1"/>
    </source>
</evidence>
<protein>
    <submittedName>
        <fullName evidence="1">NYN domain-containing protein</fullName>
    </submittedName>
</protein>
<comment type="caution">
    <text evidence="1">The sequence shown here is derived from an EMBL/GenBank/DDBJ whole genome shotgun (WGS) entry which is preliminary data.</text>
</comment>
<reference evidence="1" key="1">
    <citation type="submission" date="2020-10" db="EMBL/GenBank/DDBJ databases">
        <authorList>
            <person name="Gilroy R."/>
        </authorList>
    </citation>
    <scope>NUCLEOTIDE SEQUENCE</scope>
    <source>
        <strain evidence="1">CHK160-1198</strain>
    </source>
</reference>
<gene>
    <name evidence="1" type="ORF">IAB06_02155</name>
</gene>
<dbReference type="AlphaFoldDB" id="A0A9D1SL93"/>
<evidence type="ECO:0000313" key="2">
    <source>
        <dbReference type="Proteomes" id="UP000824099"/>
    </source>
</evidence>
<sequence>MSEWLLIDGYNVINNWQEFKRIREESLEHARALLVDYILEYSAFKLMQAIVVFDAQEVVGALGTREEKFNNLAIVFTSEGETADAWIERKTYELSANRHDVFVVTSDYAEQMMILGAGAYRISSRELRNEYLKTKKQIMELNEKVAGGLRRNEVSGRINNETLEKLELLRR</sequence>
<dbReference type="Pfam" id="PF05991">
    <property type="entry name" value="NYN_YacP"/>
    <property type="match status" value="1"/>
</dbReference>
<name>A0A9D1SL93_9FIRM</name>
<dbReference type="EMBL" id="DVNI01000030">
    <property type="protein sequence ID" value="HIU63833.1"/>
    <property type="molecule type" value="Genomic_DNA"/>
</dbReference>
<proteinExistence type="predicted"/>
<dbReference type="InterPro" id="IPR010298">
    <property type="entry name" value="YacP-like"/>
</dbReference>
<organism evidence="1 2">
    <name type="scientific">Candidatus Avacidaminococcus intestinavium</name>
    <dbReference type="NCBI Taxonomy" id="2840684"/>
    <lineage>
        <taxon>Bacteria</taxon>
        <taxon>Bacillati</taxon>
        <taxon>Bacillota</taxon>
        <taxon>Negativicutes</taxon>
        <taxon>Acidaminococcales</taxon>
        <taxon>Acidaminococcaceae</taxon>
        <taxon>Acidaminococcaceae incertae sedis</taxon>
        <taxon>Candidatus Avacidaminococcus</taxon>
    </lineage>
</organism>
<dbReference type="CDD" id="cd10912">
    <property type="entry name" value="PIN_YacP-like"/>
    <property type="match status" value="1"/>
</dbReference>
<reference evidence="1" key="2">
    <citation type="journal article" date="2021" name="PeerJ">
        <title>Extensive microbial diversity within the chicken gut microbiome revealed by metagenomics and culture.</title>
        <authorList>
            <person name="Gilroy R."/>
            <person name="Ravi A."/>
            <person name="Getino M."/>
            <person name="Pursley I."/>
            <person name="Horton D.L."/>
            <person name="Alikhan N.F."/>
            <person name="Baker D."/>
            <person name="Gharbi K."/>
            <person name="Hall N."/>
            <person name="Watson M."/>
            <person name="Adriaenssens E.M."/>
            <person name="Foster-Nyarko E."/>
            <person name="Jarju S."/>
            <person name="Secka A."/>
            <person name="Antonio M."/>
            <person name="Oren A."/>
            <person name="Chaudhuri R.R."/>
            <person name="La Ragione R."/>
            <person name="Hildebrand F."/>
            <person name="Pallen M.J."/>
        </authorList>
    </citation>
    <scope>NUCLEOTIDE SEQUENCE</scope>
    <source>
        <strain evidence="1">CHK160-1198</strain>
    </source>
</reference>
<dbReference type="PANTHER" id="PTHR34547">
    <property type="entry name" value="YACP-LIKE NYN DOMAIN PROTEIN"/>
    <property type="match status" value="1"/>
</dbReference>
<dbReference type="Proteomes" id="UP000824099">
    <property type="component" value="Unassembled WGS sequence"/>
</dbReference>
<accession>A0A9D1SL93</accession>
<dbReference type="PANTHER" id="PTHR34547:SF1">
    <property type="entry name" value="YACP-LIKE NYN DOMAIN PROTEIN"/>
    <property type="match status" value="1"/>
</dbReference>